<reference evidence="1 2" key="1">
    <citation type="submission" date="2024-09" db="EMBL/GenBank/DDBJ databases">
        <title>Rethinking Asexuality: The Enigmatic Case of Functional Sexual Genes in Lepraria (Stereocaulaceae).</title>
        <authorList>
            <person name="Doellman M."/>
            <person name="Sun Y."/>
            <person name="Barcenas-Pena A."/>
            <person name="Lumbsch H.T."/>
            <person name="Grewe F."/>
        </authorList>
    </citation>
    <scope>NUCLEOTIDE SEQUENCE [LARGE SCALE GENOMIC DNA]</scope>
    <source>
        <strain evidence="1 2">Mercado 3170</strain>
    </source>
</reference>
<comment type="caution">
    <text evidence="1">The sequence shown here is derived from an EMBL/GenBank/DDBJ whole genome shotgun (WGS) entry which is preliminary data.</text>
</comment>
<organism evidence="1 2">
    <name type="scientific">Stereocaulon virgatum</name>
    <dbReference type="NCBI Taxonomy" id="373712"/>
    <lineage>
        <taxon>Eukaryota</taxon>
        <taxon>Fungi</taxon>
        <taxon>Dikarya</taxon>
        <taxon>Ascomycota</taxon>
        <taxon>Pezizomycotina</taxon>
        <taxon>Lecanoromycetes</taxon>
        <taxon>OSLEUM clade</taxon>
        <taxon>Lecanoromycetidae</taxon>
        <taxon>Lecanorales</taxon>
        <taxon>Lecanorineae</taxon>
        <taxon>Stereocaulaceae</taxon>
        <taxon>Stereocaulon</taxon>
    </lineage>
</organism>
<evidence type="ECO:0000313" key="1">
    <source>
        <dbReference type="EMBL" id="KAL2045164.1"/>
    </source>
</evidence>
<accession>A0ABR4AHC1</accession>
<dbReference type="Proteomes" id="UP001590950">
    <property type="component" value="Unassembled WGS sequence"/>
</dbReference>
<sequence>MRVLPQYPNQKFPLSLAQSCLSNQTVQQGYIPRSLVPIFIMKFALTSIERILALVSLAQAVPFYPNTTAVILAPKEDPPFPTTITIPTTIPTEFPTTFTIPTTISIPTFTLLDVP</sequence>
<keyword evidence="2" id="KW-1185">Reference proteome</keyword>
<dbReference type="EMBL" id="JBEFKJ010000007">
    <property type="protein sequence ID" value="KAL2045164.1"/>
    <property type="molecule type" value="Genomic_DNA"/>
</dbReference>
<evidence type="ECO:0000313" key="2">
    <source>
        <dbReference type="Proteomes" id="UP001590950"/>
    </source>
</evidence>
<protein>
    <submittedName>
        <fullName evidence="1">Uncharacterized protein</fullName>
    </submittedName>
</protein>
<proteinExistence type="predicted"/>
<name>A0ABR4AHC1_9LECA</name>
<gene>
    <name evidence="1" type="ORF">N7G274_002245</name>
</gene>